<dbReference type="STRING" id="990712.SAMN05216257_1161"/>
<protein>
    <submittedName>
        <fullName evidence="1">Transposase domain</fullName>
    </submittedName>
</protein>
<reference evidence="2" key="1">
    <citation type="submission" date="2016-10" db="EMBL/GenBank/DDBJ databases">
        <authorList>
            <person name="Varghese N."/>
            <person name="Submissions S."/>
        </authorList>
    </citation>
    <scope>NUCLEOTIDE SEQUENCE [LARGE SCALE GENOMIC DNA]</scope>
    <source>
        <strain evidence="2">CGMCC 1.10789</strain>
    </source>
</reference>
<evidence type="ECO:0000313" key="2">
    <source>
        <dbReference type="Proteomes" id="UP000199328"/>
    </source>
</evidence>
<evidence type="ECO:0000313" key="1">
    <source>
        <dbReference type="EMBL" id="SDL13079.1"/>
    </source>
</evidence>
<organism evidence="1 2">
    <name type="scientific">Meinhardsimonia xiamenensis</name>
    <dbReference type="NCBI Taxonomy" id="990712"/>
    <lineage>
        <taxon>Bacteria</taxon>
        <taxon>Pseudomonadati</taxon>
        <taxon>Pseudomonadota</taxon>
        <taxon>Alphaproteobacteria</taxon>
        <taxon>Rhodobacterales</taxon>
        <taxon>Paracoccaceae</taxon>
        <taxon>Meinhardsimonia</taxon>
    </lineage>
</organism>
<gene>
    <name evidence="1" type="ORF">SAMN05216257_1161</name>
</gene>
<dbReference type="AlphaFoldDB" id="A0A1G9HJH9"/>
<dbReference type="EMBL" id="FNFV01000016">
    <property type="protein sequence ID" value="SDL13079.1"/>
    <property type="molecule type" value="Genomic_DNA"/>
</dbReference>
<name>A0A1G9HJH9_9RHOB</name>
<keyword evidence="2" id="KW-1185">Reference proteome</keyword>
<dbReference type="Proteomes" id="UP000199328">
    <property type="component" value="Unassembled WGS sequence"/>
</dbReference>
<proteinExistence type="predicted"/>
<accession>A0A1G9HJH9</accession>
<feature type="non-terminal residue" evidence="1">
    <location>
        <position position="51"/>
    </location>
</feature>
<sequence length="51" mass="5607">MPDETTIWRFREALVQAGAIERLFARFDAHLRAAGYLAMSGQIVDASIVAA</sequence>